<evidence type="ECO:0000313" key="2">
    <source>
        <dbReference type="EMBL" id="TKW09544.1"/>
    </source>
</evidence>
<keyword evidence="3" id="KW-1185">Reference proteome</keyword>
<evidence type="ECO:0000256" key="1">
    <source>
        <dbReference type="SAM" id="SignalP"/>
    </source>
</evidence>
<organism evidence="2 3">
    <name type="scientific">Setaria viridis</name>
    <name type="common">Green bristlegrass</name>
    <name type="synonym">Setaria italica subsp. viridis</name>
    <dbReference type="NCBI Taxonomy" id="4556"/>
    <lineage>
        <taxon>Eukaryota</taxon>
        <taxon>Viridiplantae</taxon>
        <taxon>Streptophyta</taxon>
        <taxon>Embryophyta</taxon>
        <taxon>Tracheophyta</taxon>
        <taxon>Spermatophyta</taxon>
        <taxon>Magnoliopsida</taxon>
        <taxon>Liliopsida</taxon>
        <taxon>Poales</taxon>
        <taxon>Poaceae</taxon>
        <taxon>PACMAD clade</taxon>
        <taxon>Panicoideae</taxon>
        <taxon>Panicodae</taxon>
        <taxon>Paniceae</taxon>
        <taxon>Cenchrinae</taxon>
        <taxon>Setaria</taxon>
    </lineage>
</organism>
<evidence type="ECO:0000313" key="3">
    <source>
        <dbReference type="Proteomes" id="UP000298652"/>
    </source>
</evidence>
<dbReference type="Gramene" id="TKW09544">
    <property type="protein sequence ID" value="TKW09544"/>
    <property type="gene ID" value="SEVIR_6G109201v2"/>
</dbReference>
<gene>
    <name evidence="2" type="ORF">SEVIR_6G109201v2</name>
</gene>
<proteinExistence type="predicted"/>
<reference evidence="2" key="1">
    <citation type="submission" date="2019-03" db="EMBL/GenBank/DDBJ databases">
        <title>WGS assembly of Setaria viridis.</title>
        <authorList>
            <person name="Huang P."/>
            <person name="Jenkins J."/>
            <person name="Grimwood J."/>
            <person name="Barry K."/>
            <person name="Healey A."/>
            <person name="Mamidi S."/>
            <person name="Sreedasyam A."/>
            <person name="Shu S."/>
            <person name="Feldman M."/>
            <person name="Wu J."/>
            <person name="Yu Y."/>
            <person name="Chen C."/>
            <person name="Johnson J."/>
            <person name="Rokhsar D."/>
            <person name="Baxter I."/>
            <person name="Schmutz J."/>
            <person name="Brutnell T."/>
            <person name="Kellogg E."/>
        </authorList>
    </citation>
    <scope>NUCLEOTIDE SEQUENCE [LARGE SCALE GENOMIC DNA]</scope>
</reference>
<name>A0A4U6U5S1_SETVI</name>
<keyword evidence="1" id="KW-0732">Signal</keyword>
<dbReference type="Proteomes" id="UP000298652">
    <property type="component" value="Chromosome 6"/>
</dbReference>
<protein>
    <submittedName>
        <fullName evidence="2">Uncharacterized protein</fullName>
    </submittedName>
</protein>
<feature type="signal peptide" evidence="1">
    <location>
        <begin position="1"/>
        <end position="18"/>
    </location>
</feature>
<dbReference type="AlphaFoldDB" id="A0A4U6U5S1"/>
<feature type="chain" id="PRO_5020686217" evidence="1">
    <location>
        <begin position="19"/>
        <end position="52"/>
    </location>
</feature>
<dbReference type="EMBL" id="CM016557">
    <property type="protein sequence ID" value="TKW09544.1"/>
    <property type="molecule type" value="Genomic_DNA"/>
</dbReference>
<accession>A0A4U6U5S1</accession>
<sequence>MIIHFLVFFTLVPPSNRATLSVCVSLTVAGHGTRRKWWPLQLDDVEKRSTYL</sequence>